<dbReference type="AlphaFoldDB" id="A0A375YZG6"/>
<dbReference type="Gene3D" id="2.40.10.10">
    <property type="entry name" value="Trypsin-like serine proteases"/>
    <property type="match status" value="1"/>
</dbReference>
<keyword evidence="2" id="KW-1133">Transmembrane helix</keyword>
<feature type="signal peptide" evidence="3">
    <location>
        <begin position="1"/>
        <end position="29"/>
    </location>
</feature>
<dbReference type="PANTHER" id="PTHR43019:SF23">
    <property type="entry name" value="PROTEASE DO-LIKE 5, CHLOROPLASTIC"/>
    <property type="match status" value="1"/>
</dbReference>
<feature type="compositionally biased region" description="Low complexity" evidence="1">
    <location>
        <begin position="379"/>
        <end position="404"/>
    </location>
</feature>
<feature type="domain" description="Zinc-ribbon" evidence="4">
    <location>
        <begin position="435"/>
        <end position="456"/>
    </location>
</feature>
<dbReference type="STRING" id="29313.BHQ16_07700"/>
<keyword evidence="3" id="KW-0732">Signal</keyword>
<dbReference type="EMBL" id="UEGW01000001">
    <property type="protein sequence ID" value="SRX94237.1"/>
    <property type="molecule type" value="Genomic_DNA"/>
</dbReference>
<evidence type="ECO:0000313" key="5">
    <source>
        <dbReference type="EMBL" id="SRX94237.1"/>
    </source>
</evidence>
<dbReference type="PANTHER" id="PTHR43019">
    <property type="entry name" value="SERINE ENDOPROTEASE DEGS"/>
    <property type="match status" value="1"/>
</dbReference>
<name>A0A375YZG6_MYCSH</name>
<dbReference type="GO" id="GO:0006508">
    <property type="term" value="P:proteolysis"/>
    <property type="evidence" value="ECO:0007669"/>
    <property type="project" value="InterPro"/>
</dbReference>
<evidence type="ECO:0000256" key="1">
    <source>
        <dbReference type="SAM" id="MobiDB-lite"/>
    </source>
</evidence>
<keyword evidence="6" id="KW-1185">Reference proteome</keyword>
<dbReference type="InterPro" id="IPR001940">
    <property type="entry name" value="Peptidase_S1C"/>
</dbReference>
<gene>
    <name evidence="5" type="ORF">MSP7336_02485</name>
</gene>
<dbReference type="Pfam" id="PF13240">
    <property type="entry name" value="Zn_Ribbon_1"/>
    <property type="match status" value="1"/>
</dbReference>
<reference evidence="5 6" key="1">
    <citation type="submission" date="2018-05" db="EMBL/GenBank/DDBJ databases">
        <authorList>
            <consortium name="IHU Genomes"/>
        </authorList>
    </citation>
    <scope>NUCLEOTIDE SEQUENCE [LARGE SCALE GENOMIC DNA]</scope>
    <source>
        <strain evidence="5 6">P7336</strain>
    </source>
</reference>
<dbReference type="InterPro" id="IPR009003">
    <property type="entry name" value="Peptidase_S1_PA"/>
</dbReference>
<proteinExistence type="predicted"/>
<dbReference type="Proteomes" id="UP000252015">
    <property type="component" value="Unassembled WGS sequence"/>
</dbReference>
<dbReference type="InterPro" id="IPR043504">
    <property type="entry name" value="Peptidase_S1_PA_chymotrypsin"/>
</dbReference>
<feature type="region of interest" description="Disordered" evidence="1">
    <location>
        <begin position="346"/>
        <end position="425"/>
    </location>
</feature>
<evidence type="ECO:0000256" key="2">
    <source>
        <dbReference type="SAM" id="Phobius"/>
    </source>
</evidence>
<dbReference type="GO" id="GO:0004252">
    <property type="term" value="F:serine-type endopeptidase activity"/>
    <property type="evidence" value="ECO:0007669"/>
    <property type="project" value="InterPro"/>
</dbReference>
<dbReference type="SUPFAM" id="SSF50494">
    <property type="entry name" value="Trypsin-like serine proteases"/>
    <property type="match status" value="1"/>
</dbReference>
<keyword evidence="2" id="KW-0472">Membrane</keyword>
<dbReference type="InterPro" id="IPR026870">
    <property type="entry name" value="Zinc_ribbon_dom"/>
</dbReference>
<evidence type="ECO:0000259" key="4">
    <source>
        <dbReference type="Pfam" id="PF13240"/>
    </source>
</evidence>
<accession>A0A375YZG6</accession>
<evidence type="ECO:0000313" key="6">
    <source>
        <dbReference type="Proteomes" id="UP000252015"/>
    </source>
</evidence>
<evidence type="ECO:0000256" key="3">
    <source>
        <dbReference type="SAM" id="SignalP"/>
    </source>
</evidence>
<dbReference type="Pfam" id="PF13365">
    <property type="entry name" value="Trypsin_2"/>
    <property type="match status" value="1"/>
</dbReference>
<feature type="transmembrane region" description="Helical" evidence="2">
    <location>
        <begin position="314"/>
        <end position="337"/>
    </location>
</feature>
<sequence>MKATFIKKAPHLVAASFLAAAGAVTGAPAATADDNKAGLGSLEKSIVFLQTQWAGSILVPPSADAAGEGYWTKKLKYSVTCTGWYASEQAHIVTAGHCVDPGQGRLVLLDGYLHEQEAPSFKDEAYANWRVEGDLGGSPPDRSVRAIQPNGVDDATITSPITVEVVDVKAPEAGDIALLHVPNMSKPTPGLVVAENAPKVGESVTSIGFPGDLQDIADQSQIARSSFKTGTISSNQVMPSGVVQIEVSTELAPGMSGGPTVNKDGQVVGVNSRGLTTQAGFNFITNTPDLRAFLTSHNVPLVKPAAPADKSQTLLYVLGGVGVLVVAAILGTLLLLLGRRRKPQLAGAGGPMPPGYQMPQQPSYPAQTPGQAWTPGSPPQQAAASAPSYGTSAAPTTTASPSGAQTVSSPPWQGAGQSGGGDTVTAPASMPGNVCWSCGATHRPADRFCPGCGKPLGSG</sequence>
<keyword evidence="2" id="KW-0812">Transmembrane</keyword>
<dbReference type="PRINTS" id="PR00834">
    <property type="entry name" value="PROTEASES2C"/>
</dbReference>
<organism evidence="5 6">
    <name type="scientific">Mycobacterium shimoidei</name>
    <dbReference type="NCBI Taxonomy" id="29313"/>
    <lineage>
        <taxon>Bacteria</taxon>
        <taxon>Bacillati</taxon>
        <taxon>Actinomycetota</taxon>
        <taxon>Actinomycetes</taxon>
        <taxon>Mycobacteriales</taxon>
        <taxon>Mycobacteriaceae</taxon>
        <taxon>Mycobacterium</taxon>
    </lineage>
</organism>
<protein>
    <recommendedName>
        <fullName evidence="4">Zinc-ribbon domain-containing protein</fullName>
    </recommendedName>
</protein>
<dbReference type="RefSeq" id="WP_113964890.1">
    <property type="nucleotide sequence ID" value="NZ_UEGW01000001.1"/>
</dbReference>
<feature type="chain" id="PRO_5016862164" description="Zinc-ribbon domain-containing protein" evidence="3">
    <location>
        <begin position="30"/>
        <end position="459"/>
    </location>
</feature>